<name>A0A2K4XG31_PSEVC</name>
<keyword evidence="4" id="KW-0677">Repeat</keyword>
<organism evidence="11 12">
    <name type="scientific">Pseudoalteromonas carrageenovora IAM 12662</name>
    <dbReference type="NCBI Taxonomy" id="1314868"/>
    <lineage>
        <taxon>Bacteria</taxon>
        <taxon>Pseudomonadati</taxon>
        <taxon>Pseudomonadota</taxon>
        <taxon>Gammaproteobacteria</taxon>
        <taxon>Alteromonadales</taxon>
        <taxon>Pseudoalteromonadaceae</taxon>
        <taxon>Pseudoalteromonas</taxon>
    </lineage>
</organism>
<dbReference type="Gene3D" id="2.160.20.10">
    <property type="entry name" value="Single-stranded right-handed beta-helix, Pectin lyase-like"/>
    <property type="match status" value="2"/>
</dbReference>
<evidence type="ECO:0000259" key="8">
    <source>
        <dbReference type="Pfam" id="PF23763"/>
    </source>
</evidence>
<keyword evidence="3 7" id="KW-0732">Signal</keyword>
<feature type="signal peptide" evidence="7">
    <location>
        <begin position="1"/>
        <end position="24"/>
    </location>
</feature>
<evidence type="ECO:0000313" key="13">
    <source>
        <dbReference type="Proteomes" id="UP000615003"/>
    </source>
</evidence>
<comment type="catalytic activity">
    <reaction evidence="2">
        <text>Hydrolysis of terminal, non-reducing branched (1-&gt;3)-alpha-D-galactosidic residues, producing free D-galactose.</text>
        <dbReference type="EC" id="3.2.1.n1"/>
    </reaction>
</comment>
<dbReference type="Pfam" id="PF23763">
    <property type="entry name" value="Beta-barrel_GLAA-B_I"/>
    <property type="match status" value="1"/>
</dbReference>
<evidence type="ECO:0000256" key="5">
    <source>
        <dbReference type="ARBA" id="ARBA00022801"/>
    </source>
</evidence>
<dbReference type="InterPro" id="IPR057275">
    <property type="entry name" value="Beta-barrel_GLAA-B_I"/>
</dbReference>
<feature type="domain" description="GLAA-B beta-barrel" evidence="9">
    <location>
        <begin position="344"/>
        <end position="411"/>
    </location>
</feature>
<feature type="domain" description="GLAA-B beta-barrel" evidence="8">
    <location>
        <begin position="139"/>
        <end position="231"/>
    </location>
</feature>
<dbReference type="GO" id="GO:0004557">
    <property type="term" value="F:alpha-galactosidase activity"/>
    <property type="evidence" value="ECO:0007669"/>
    <property type="project" value="UniProtKB-EC"/>
</dbReference>
<evidence type="ECO:0000259" key="9">
    <source>
        <dbReference type="Pfam" id="PF23764"/>
    </source>
</evidence>
<dbReference type="EMBL" id="LT965930">
    <property type="protein sequence ID" value="SOU43264.1"/>
    <property type="molecule type" value="Genomic_DNA"/>
</dbReference>
<evidence type="ECO:0000256" key="7">
    <source>
        <dbReference type="SAM" id="SignalP"/>
    </source>
</evidence>
<keyword evidence="11" id="KW-0614">Plasmid</keyword>
<evidence type="ECO:0000313" key="11">
    <source>
        <dbReference type="EMBL" id="SOU43264.1"/>
    </source>
</evidence>
<comment type="catalytic activity">
    <reaction evidence="1">
        <text>Hydrolysis of terminal, non-reducing alpha-D-galactose residues in alpha-D-galactosides, including galactose oligosaccharides, galactomannans and galactolipids.</text>
        <dbReference type="EC" id="3.2.1.22"/>
    </reaction>
</comment>
<dbReference type="InterPro" id="IPR056441">
    <property type="entry name" value="Beta-barrel_GLAA-B_II"/>
</dbReference>
<dbReference type="EC" id="3.2.1.-" evidence="11"/>
<dbReference type="RefSeq" id="WP_104644243.1">
    <property type="nucleotide sequence ID" value="NZ_AQGW01000016.1"/>
</dbReference>
<dbReference type="AlphaFoldDB" id="A0A2K4XG31"/>
<protein>
    <submittedName>
        <fullName evidence="11">Alpha-1,3-galactosidase, family GH110</fullName>
        <ecNumber evidence="11">3.2.1.-</ecNumber>
    </submittedName>
</protein>
<reference evidence="10 13" key="1">
    <citation type="submission" date="2015-06" db="EMBL/GenBank/DDBJ databases">
        <title>Genome sequence of Pseudoalteromonas carrageenovora.</title>
        <authorList>
            <person name="Xie B.-B."/>
            <person name="Rong J.-C."/>
            <person name="Qin Q.-L."/>
            <person name="Zhang Y.-Z."/>
        </authorList>
    </citation>
    <scope>NUCLEOTIDE SEQUENCE [LARGE SCALE GENOMIC DNA]</scope>
    <source>
        <strain evidence="10 13">IAM 12662</strain>
    </source>
</reference>
<evidence type="ECO:0000313" key="12">
    <source>
        <dbReference type="Proteomes" id="UP000238288"/>
    </source>
</evidence>
<dbReference type="Proteomes" id="UP000615003">
    <property type="component" value="Unassembled WGS sequence"/>
</dbReference>
<accession>A0A2K4XG31</accession>
<evidence type="ECO:0000256" key="1">
    <source>
        <dbReference type="ARBA" id="ARBA00001255"/>
    </source>
</evidence>
<dbReference type="InterPro" id="IPR012334">
    <property type="entry name" value="Pectin_lyas_fold"/>
</dbReference>
<evidence type="ECO:0000313" key="10">
    <source>
        <dbReference type="EMBL" id="MBE0381640.1"/>
    </source>
</evidence>
<gene>
    <name evidence="11" type="ORF">PCAR9_P0070</name>
    <name evidence="10" type="ORF">PCARR_a3436</name>
</gene>
<sequence>MNYKTKVIPLILSALPLLSMQLYAKEVLTFEPVAQDMTPIIRSALKNVKDKDLKIVFKKGTYKFLPEYASSEYRRITNHGNGLKKIAFSLDGFDSVEIEGAGSEFVFHGQIAPFEFYNNKSVKVSNITIDWDIPFTFVAEVMAVNEKLGYRDVRPVKGDHQWDLKGGKIRFPNVDGFSYNYLGSTLAWDKNEKRVVHGGIDSKSKSDNVEDLGNGVLRIHERLKDYPPVGSLTSSKGDRETHRYAPAFQVKNSKNIVFDNVVIHHALGMGFLFEKSEDIQILNSGVYLRDGSERLISTTADATHFANCKGDILIENSRFENMLDDGANVHGTYTIVDKIIDSHTVMVKFGHFEQTGFEFTGQGDEIWFIHQPNTKRESVNTVESVNVINEAYTQIKFKNSLPKQLAKGDLLENKTWNPTFTMLKTIIKNHRARNVVLKTPLKTVIEENFFSSMMSSILFRGETFFWYESGAVEDVLIRNNTFDYVAYAGKPHAVLNITPRLSKSFNQDEIYDRNIRFENNTINSFGNRIVWADRVGGLTVSGNTINSNINQPVLHPDSPLFEFVNSENIELKNNTYNGKVQRVLIVDDSSKGTLIDDGSIK</sequence>
<dbReference type="EMBL" id="AQGW01000016">
    <property type="protein sequence ID" value="MBE0381640.1"/>
    <property type="molecule type" value="Genomic_DNA"/>
</dbReference>
<keyword evidence="5 11" id="KW-0378">Hydrolase</keyword>
<feature type="chain" id="PRO_5014330704" evidence="7">
    <location>
        <begin position="25"/>
        <end position="601"/>
    </location>
</feature>
<keyword evidence="6 11" id="KW-0326">Glycosidase</keyword>
<dbReference type="Pfam" id="PF23764">
    <property type="entry name" value="Beta-barrel_GLAA-B_II"/>
    <property type="match status" value="1"/>
</dbReference>
<proteinExistence type="predicted"/>
<evidence type="ECO:0000256" key="6">
    <source>
        <dbReference type="ARBA" id="ARBA00023295"/>
    </source>
</evidence>
<dbReference type="SMART" id="SM00710">
    <property type="entry name" value="PbH1"/>
    <property type="match status" value="4"/>
</dbReference>
<dbReference type="Proteomes" id="UP000238288">
    <property type="component" value="Plasmid PCAR9p"/>
</dbReference>
<evidence type="ECO:0000256" key="3">
    <source>
        <dbReference type="ARBA" id="ARBA00022729"/>
    </source>
</evidence>
<geneLocation type="plasmid" evidence="12">
    <name>pcar9p</name>
</geneLocation>
<dbReference type="OrthoDB" id="9807299at2"/>
<dbReference type="SUPFAM" id="SSF51126">
    <property type="entry name" value="Pectin lyase-like"/>
    <property type="match status" value="1"/>
</dbReference>
<evidence type="ECO:0000256" key="2">
    <source>
        <dbReference type="ARBA" id="ARBA00001271"/>
    </source>
</evidence>
<keyword evidence="13" id="KW-1185">Reference proteome</keyword>
<dbReference type="InterPro" id="IPR006626">
    <property type="entry name" value="PbH1"/>
</dbReference>
<dbReference type="GeneID" id="93665957"/>
<evidence type="ECO:0000256" key="4">
    <source>
        <dbReference type="ARBA" id="ARBA00022737"/>
    </source>
</evidence>
<geneLocation type="plasmid" evidence="11">
    <name>PCAR9p</name>
</geneLocation>
<reference evidence="11 12" key="2">
    <citation type="submission" date="2017-11" db="EMBL/GenBank/DDBJ databases">
        <authorList>
            <person name="Han C.G."/>
        </authorList>
    </citation>
    <scope>NUCLEOTIDE SEQUENCE [LARGE SCALE GENOMIC DNA]</scope>
    <source>
        <strain evidence="12">ATCC 43555</strain>
        <strain evidence="11">ATCC43555</strain>
        <plasmid evidence="12">Plasmid pcar9p</plasmid>
    </source>
</reference>
<dbReference type="InterPro" id="IPR011050">
    <property type="entry name" value="Pectin_lyase_fold/virulence"/>
</dbReference>